<dbReference type="Proteomes" id="UP001016761">
    <property type="component" value="Unassembled WGS sequence"/>
</dbReference>
<keyword evidence="2" id="KW-1185">Reference proteome</keyword>
<protein>
    <recommendedName>
        <fullName evidence="3">C2H2-type domain-containing protein</fullName>
    </recommendedName>
</protein>
<dbReference type="RefSeq" id="WP_174682445.1">
    <property type="nucleotide sequence ID" value="NZ_JABUQZ010000001.1"/>
</dbReference>
<name>A0ABX2LHW3_9EURY</name>
<evidence type="ECO:0000313" key="1">
    <source>
        <dbReference type="EMBL" id="NUC74734.1"/>
    </source>
</evidence>
<organism evidence="1 2">
    <name type="scientific">Haloterrigena gelatinilytica</name>
    <dbReference type="NCBI Taxonomy" id="2741724"/>
    <lineage>
        <taxon>Archaea</taxon>
        <taxon>Methanobacteriati</taxon>
        <taxon>Methanobacteriota</taxon>
        <taxon>Stenosarchaea group</taxon>
        <taxon>Halobacteria</taxon>
        <taxon>Halobacteriales</taxon>
        <taxon>Natrialbaceae</taxon>
        <taxon>Haloterrigena</taxon>
    </lineage>
</organism>
<dbReference type="EMBL" id="JABUQZ010000001">
    <property type="protein sequence ID" value="NUC74734.1"/>
    <property type="molecule type" value="Genomic_DNA"/>
</dbReference>
<comment type="caution">
    <text evidence="1">The sequence shown here is derived from an EMBL/GenBank/DDBJ whole genome shotgun (WGS) entry which is preliminary data.</text>
</comment>
<proteinExistence type="predicted"/>
<reference evidence="1 2" key="1">
    <citation type="submission" date="2020-06" db="EMBL/GenBank/DDBJ databases">
        <title>Haloterrigena sp. nov., an extremely halophilic archaeon isolated from a saline sediment.</title>
        <authorList>
            <person name="Liu B.-B."/>
        </authorList>
    </citation>
    <scope>NUCLEOTIDE SEQUENCE [LARGE SCALE GENOMIC DNA]</scope>
    <source>
        <strain evidence="1 2">SYSU A558-1</strain>
    </source>
</reference>
<evidence type="ECO:0008006" key="3">
    <source>
        <dbReference type="Google" id="ProtNLM"/>
    </source>
</evidence>
<sequence length="142" mass="16081">MNWDRTNSDHADASDLFHNLHIEDPPEHLGRAEFDQLYREVIDVAVDKPEQVFHEWNRGSGRESDAFLTLRYCERCETYIEGEDEAVTHATQNHGYDALIESGEPDYVRGERSMSVGDIVEINGTYYMAASIGWEAVDIGGG</sequence>
<evidence type="ECO:0000313" key="2">
    <source>
        <dbReference type="Proteomes" id="UP001016761"/>
    </source>
</evidence>
<gene>
    <name evidence="1" type="ORF">HTZ84_20955</name>
</gene>
<accession>A0ABX2LHW3</accession>